<gene>
    <name evidence="1" type="ORF">FRUB_04993</name>
</gene>
<accession>A0A225DI15</accession>
<proteinExistence type="predicted"/>
<reference evidence="2" key="1">
    <citation type="submission" date="2017-06" db="EMBL/GenBank/DDBJ databases">
        <title>Genome analysis of Fimbriiglobus ruber SP5, the first member of the order Planctomycetales with confirmed chitinolytic capability.</title>
        <authorList>
            <person name="Ravin N.V."/>
            <person name="Rakitin A.L."/>
            <person name="Ivanova A.A."/>
            <person name="Beletsky A.V."/>
            <person name="Kulichevskaya I.S."/>
            <person name="Mardanov A.V."/>
            <person name="Dedysh S.N."/>
        </authorList>
    </citation>
    <scope>NUCLEOTIDE SEQUENCE [LARGE SCALE GENOMIC DNA]</scope>
    <source>
        <strain evidence="2">SP5</strain>
    </source>
</reference>
<comment type="caution">
    <text evidence="1">The sequence shown here is derived from an EMBL/GenBank/DDBJ whole genome shotgun (WGS) entry which is preliminary data.</text>
</comment>
<protein>
    <submittedName>
        <fullName evidence="1">Uncharacterized protein</fullName>
    </submittedName>
</protein>
<name>A0A225DI15_9BACT</name>
<dbReference type="Proteomes" id="UP000214646">
    <property type="component" value="Unassembled WGS sequence"/>
</dbReference>
<organism evidence="1 2">
    <name type="scientific">Fimbriiglobus ruber</name>
    <dbReference type="NCBI Taxonomy" id="1908690"/>
    <lineage>
        <taxon>Bacteria</taxon>
        <taxon>Pseudomonadati</taxon>
        <taxon>Planctomycetota</taxon>
        <taxon>Planctomycetia</taxon>
        <taxon>Gemmatales</taxon>
        <taxon>Gemmataceae</taxon>
        <taxon>Fimbriiglobus</taxon>
    </lineage>
</organism>
<evidence type="ECO:0000313" key="1">
    <source>
        <dbReference type="EMBL" id="OWK41101.1"/>
    </source>
</evidence>
<sequence>MLLRDIIPQTGPSGRVRYSVRLGVLGIHVPGKPRNTPSGSALSANS</sequence>
<evidence type="ECO:0000313" key="2">
    <source>
        <dbReference type="Proteomes" id="UP000214646"/>
    </source>
</evidence>
<keyword evidence="2" id="KW-1185">Reference proteome</keyword>
<dbReference type="AlphaFoldDB" id="A0A225DI15"/>
<dbReference type="EMBL" id="NIDE01000007">
    <property type="protein sequence ID" value="OWK41101.1"/>
    <property type="molecule type" value="Genomic_DNA"/>
</dbReference>